<comment type="caution">
    <text evidence="2">The sequence shown here is derived from an EMBL/GenBank/DDBJ whole genome shotgun (WGS) entry which is preliminary data.</text>
</comment>
<dbReference type="Pfam" id="PF00535">
    <property type="entry name" value="Glycos_transf_2"/>
    <property type="match status" value="1"/>
</dbReference>
<dbReference type="EC" id="2.4.-.-" evidence="2"/>
<keyword evidence="2" id="KW-0328">Glycosyltransferase</keyword>
<dbReference type="InterPro" id="IPR001173">
    <property type="entry name" value="Glyco_trans_2-like"/>
</dbReference>
<dbReference type="InterPro" id="IPR029044">
    <property type="entry name" value="Nucleotide-diphossugar_trans"/>
</dbReference>
<evidence type="ECO:0000313" key="3">
    <source>
        <dbReference type="Proteomes" id="UP001589832"/>
    </source>
</evidence>
<reference evidence="2 3" key="1">
    <citation type="submission" date="2024-09" db="EMBL/GenBank/DDBJ databases">
        <authorList>
            <person name="Sun Q."/>
            <person name="Mori K."/>
        </authorList>
    </citation>
    <scope>NUCLEOTIDE SEQUENCE [LARGE SCALE GENOMIC DNA]</scope>
    <source>
        <strain evidence="2 3">NCAIM B.02481</strain>
    </source>
</reference>
<dbReference type="RefSeq" id="WP_386064229.1">
    <property type="nucleotide sequence ID" value="NZ_JBHLTQ010000005.1"/>
</dbReference>
<proteinExistence type="predicted"/>
<keyword evidence="3" id="KW-1185">Reference proteome</keyword>
<keyword evidence="2" id="KW-0808">Transferase</keyword>
<dbReference type="PANTHER" id="PTHR43179">
    <property type="entry name" value="RHAMNOSYLTRANSFERASE WBBL"/>
    <property type="match status" value="1"/>
</dbReference>
<evidence type="ECO:0000259" key="1">
    <source>
        <dbReference type="Pfam" id="PF00535"/>
    </source>
</evidence>
<dbReference type="GO" id="GO:0016757">
    <property type="term" value="F:glycosyltransferase activity"/>
    <property type="evidence" value="ECO:0007669"/>
    <property type="project" value="UniProtKB-KW"/>
</dbReference>
<sequence length="366" mass="41196">MKLSVIILNYNVRYFLELCLKSVEAAIKELDAEIIVVDNNSPDDSCEMVKSLFPNVKLIENKENFGFSKGNNIGVAEAKGEYLCILNPDTVVAEDTFFKLLKFADSKENLGIVGCQLIDGKGQFLPESKRNVPTTKIAFQKMVGYANNYYNLNIDKDGIGKTDVLVGAFMLLKQEVYNNVGGFDEDYFMYGEDIDLSFKILKAGYANYYFGEATIIHFKGESTLKDKVYAKRFYEAMEIFYKKHFKKNSLFSVLVKLSTKLASKKGRHIPEVKTNNISQTTVVSNDIPESLKTKLQQPVSITTELSGAFENTLLVLDAHYLSYKTIIDFMKSKTISKSNSFRILSKNSTFILGSDSSVGRGHVLHF</sequence>
<dbReference type="Gene3D" id="3.90.550.10">
    <property type="entry name" value="Spore Coat Polysaccharide Biosynthesis Protein SpsA, Chain A"/>
    <property type="match status" value="1"/>
</dbReference>
<accession>A0ABV6QD88</accession>
<dbReference type="SUPFAM" id="SSF53448">
    <property type="entry name" value="Nucleotide-diphospho-sugar transferases"/>
    <property type="match status" value="1"/>
</dbReference>
<protein>
    <submittedName>
        <fullName evidence="2">Glycosyltransferase family 2 protein</fullName>
        <ecNumber evidence="2">2.4.-.-</ecNumber>
    </submittedName>
</protein>
<dbReference type="EMBL" id="JBHLTQ010000005">
    <property type="protein sequence ID" value="MFC0605236.1"/>
    <property type="molecule type" value="Genomic_DNA"/>
</dbReference>
<name>A0ABV6QD88_9FLAO</name>
<gene>
    <name evidence="2" type="ORF">ACFFGA_11770</name>
</gene>
<dbReference type="CDD" id="cd04186">
    <property type="entry name" value="GT_2_like_c"/>
    <property type="match status" value="1"/>
</dbReference>
<organism evidence="2 3">
    <name type="scientific">Winogradskyella pulchriflava</name>
    <dbReference type="NCBI Taxonomy" id="1110688"/>
    <lineage>
        <taxon>Bacteria</taxon>
        <taxon>Pseudomonadati</taxon>
        <taxon>Bacteroidota</taxon>
        <taxon>Flavobacteriia</taxon>
        <taxon>Flavobacteriales</taxon>
        <taxon>Flavobacteriaceae</taxon>
        <taxon>Winogradskyella</taxon>
    </lineage>
</organism>
<feature type="domain" description="Glycosyltransferase 2-like" evidence="1">
    <location>
        <begin position="4"/>
        <end position="179"/>
    </location>
</feature>
<dbReference type="PANTHER" id="PTHR43179:SF7">
    <property type="entry name" value="RHAMNOSYLTRANSFERASE WBBL"/>
    <property type="match status" value="1"/>
</dbReference>
<evidence type="ECO:0000313" key="2">
    <source>
        <dbReference type="EMBL" id="MFC0605236.1"/>
    </source>
</evidence>
<dbReference type="Proteomes" id="UP001589832">
    <property type="component" value="Unassembled WGS sequence"/>
</dbReference>